<reference evidence="2" key="2">
    <citation type="journal article" date="2022" name="Microbiol. Resour. Announc.">
        <title>Whole-Genome Sequence of Entomortierella parvispora E1425, a Mucoromycotan Fungus Associated with Burkholderiaceae-Related Endosymbiotic Bacteria.</title>
        <authorList>
            <person name="Herlambang A."/>
            <person name="Guo Y."/>
            <person name="Takashima Y."/>
            <person name="Narisawa K."/>
            <person name="Ohta H."/>
            <person name="Nishizawa T."/>
        </authorList>
    </citation>
    <scope>NUCLEOTIDE SEQUENCE</scope>
    <source>
        <strain evidence="2">E1425</strain>
    </source>
</reference>
<dbReference type="OrthoDB" id="5597211at2759"/>
<organism evidence="2 3">
    <name type="scientific">Entomortierella parvispora</name>
    <dbReference type="NCBI Taxonomy" id="205924"/>
    <lineage>
        <taxon>Eukaryota</taxon>
        <taxon>Fungi</taxon>
        <taxon>Fungi incertae sedis</taxon>
        <taxon>Mucoromycota</taxon>
        <taxon>Mortierellomycotina</taxon>
        <taxon>Mortierellomycetes</taxon>
        <taxon>Mortierellales</taxon>
        <taxon>Mortierellaceae</taxon>
        <taxon>Entomortierella</taxon>
    </lineage>
</organism>
<feature type="region of interest" description="Disordered" evidence="1">
    <location>
        <begin position="24"/>
        <end position="82"/>
    </location>
</feature>
<keyword evidence="3" id="KW-1185">Reference proteome</keyword>
<proteinExistence type="predicted"/>
<dbReference type="Pfam" id="PF26163">
    <property type="entry name" value="mS26"/>
    <property type="match status" value="1"/>
</dbReference>
<feature type="compositionally biased region" description="Basic and acidic residues" evidence="1">
    <location>
        <begin position="98"/>
        <end position="114"/>
    </location>
</feature>
<evidence type="ECO:0000256" key="1">
    <source>
        <dbReference type="SAM" id="MobiDB-lite"/>
    </source>
</evidence>
<dbReference type="EMBL" id="BQFW01000004">
    <property type="protein sequence ID" value="GJJ71061.1"/>
    <property type="molecule type" value="Genomic_DNA"/>
</dbReference>
<feature type="region of interest" description="Disordered" evidence="1">
    <location>
        <begin position="98"/>
        <end position="131"/>
    </location>
</feature>
<accession>A0A9P3H6L7</accession>
<comment type="caution">
    <text evidence="2">The sequence shown here is derived from an EMBL/GenBank/DDBJ whole genome shotgun (WGS) entry which is preliminary data.</text>
</comment>
<gene>
    <name evidence="2" type="ORF">EMPS_03411</name>
</gene>
<evidence type="ECO:0000313" key="3">
    <source>
        <dbReference type="Proteomes" id="UP000827284"/>
    </source>
</evidence>
<feature type="compositionally biased region" description="Pro residues" evidence="1">
    <location>
        <begin position="43"/>
        <end position="59"/>
    </location>
</feature>
<protein>
    <submittedName>
        <fullName evidence="2">Uncharacterized protein</fullName>
    </submittedName>
</protein>
<evidence type="ECO:0000313" key="2">
    <source>
        <dbReference type="EMBL" id="GJJ71061.1"/>
    </source>
</evidence>
<dbReference type="Proteomes" id="UP000827284">
    <property type="component" value="Unassembled WGS sequence"/>
</dbReference>
<dbReference type="InterPro" id="IPR058940">
    <property type="entry name" value="mS26_fungi"/>
</dbReference>
<name>A0A9P3H6L7_9FUNG</name>
<dbReference type="AlphaFoldDB" id="A0A9P3H6L7"/>
<reference evidence="2" key="1">
    <citation type="submission" date="2021-11" db="EMBL/GenBank/DDBJ databases">
        <authorList>
            <person name="Herlambang A."/>
            <person name="Guo Y."/>
            <person name="Takashima Y."/>
            <person name="Nishizawa T."/>
        </authorList>
    </citation>
    <scope>NUCLEOTIDE SEQUENCE</scope>
    <source>
        <strain evidence="2">E1425</strain>
    </source>
</reference>
<sequence>MLRQLTTRLPRVSSQVRTFTSVRSIDEPSANYRPGKEGFAPGMPHPPGASPSPSPPPAPRTVESLPEMSKSHDHKANGTPTQKFELEMTKLRHAYQREHYEGQDKLRAERERQRKGSLRRLQARQQKDREENVQRLDFERLMQPDGLTGAQRQEKVAQFVQERKAQRAANFQKSCEVAAEKRLESMVRLYHAAEDFITFENLDAKVNEFYEAGLMPGKVYVPTVQDMVAELAENGGQVSHADLVQREQELRDALDGTVSGGKIGMEAVKAKSS</sequence>